<dbReference type="AlphaFoldDB" id="A0A0P9CDT4"/>
<dbReference type="Proteomes" id="UP000050482">
    <property type="component" value="Unassembled WGS sequence"/>
</dbReference>
<protein>
    <recommendedName>
        <fullName evidence="8">Major facilitator superfamily (MFS) profile domain-containing protein</fullName>
    </recommendedName>
</protein>
<comment type="subcellular location">
    <subcellularLocation>
        <location evidence="1">Cell membrane</location>
        <topology evidence="1">Multi-pass membrane protein</topology>
    </subcellularLocation>
</comment>
<dbReference type="CDD" id="cd06173">
    <property type="entry name" value="MFS_MefA_like"/>
    <property type="match status" value="1"/>
</dbReference>
<evidence type="ECO:0000259" key="8">
    <source>
        <dbReference type="PROSITE" id="PS50850"/>
    </source>
</evidence>
<dbReference type="Pfam" id="PF07690">
    <property type="entry name" value="MFS_1"/>
    <property type="match status" value="2"/>
</dbReference>
<sequence>MTLAKNRNFIFLLSGQLVSTVGNNLFGIALPWYVYALTGSKSALALTGIAQTMPALIGLVAGVFVDRWPKRATMIWSDVIRALFSGVLVLDVLFHWPFWTVLAMVLALQAVGQFFNPASGALFPLLVDEGDVAAGSGILQSSSATAQLLGTVSGGALMGALGAPFLFFMDTISFLVSVFSLLFIRVKEVVTRQTTTENQKPAGESSLAGVRHRSESTAASRIRTFLKDWIEGLSLISRSKFLLLVLASALVTNFALAPMDITLTAWVKGPMHGSPLALGIINGGFFVGVILGGMFLGVISKRVPLRATLLIGLIGIGLCTMAFGLFHTTVPETIVSVVAGVAAGSLNGALSATMIQLIPPAIRGRAFGIFGAMATFATPLGMVLFGSLMIHVSLQTLFVLIGSIAALSGLSFLLPIPNDQDRLRDATSPGVTEQG</sequence>
<feature type="transmembrane region" description="Helical" evidence="7">
    <location>
        <begin position="165"/>
        <end position="184"/>
    </location>
</feature>
<feature type="transmembrane region" description="Helical" evidence="7">
    <location>
        <begin position="333"/>
        <end position="355"/>
    </location>
</feature>
<feature type="transmembrane region" description="Helical" evidence="7">
    <location>
        <begin position="86"/>
        <end position="108"/>
    </location>
</feature>
<accession>A0A0P9CDT4</accession>
<keyword evidence="6 7" id="KW-0472">Membrane</keyword>
<feature type="transmembrane region" description="Helical" evidence="7">
    <location>
        <begin position="396"/>
        <end position="414"/>
    </location>
</feature>
<evidence type="ECO:0000256" key="3">
    <source>
        <dbReference type="ARBA" id="ARBA00022475"/>
    </source>
</evidence>
<dbReference type="SUPFAM" id="SSF103473">
    <property type="entry name" value="MFS general substrate transporter"/>
    <property type="match status" value="1"/>
</dbReference>
<dbReference type="PATRIC" id="fig|471514.4.peg.5086"/>
<dbReference type="InterPro" id="IPR036259">
    <property type="entry name" value="MFS_trans_sf"/>
</dbReference>
<evidence type="ECO:0000313" key="10">
    <source>
        <dbReference type="Proteomes" id="UP000050482"/>
    </source>
</evidence>
<dbReference type="InterPro" id="IPR020846">
    <property type="entry name" value="MFS_dom"/>
</dbReference>
<organism evidence="9 10">
    <name type="scientific">Alicyclobacillus ferrooxydans</name>
    <dbReference type="NCBI Taxonomy" id="471514"/>
    <lineage>
        <taxon>Bacteria</taxon>
        <taxon>Bacillati</taxon>
        <taxon>Bacillota</taxon>
        <taxon>Bacilli</taxon>
        <taxon>Bacillales</taxon>
        <taxon>Alicyclobacillaceae</taxon>
        <taxon>Alicyclobacillus</taxon>
    </lineage>
</organism>
<dbReference type="EMBL" id="LJCO01000045">
    <property type="protein sequence ID" value="KPV43755.1"/>
    <property type="molecule type" value="Genomic_DNA"/>
</dbReference>
<keyword evidence="2" id="KW-0813">Transport</keyword>
<dbReference type="InterPro" id="IPR011701">
    <property type="entry name" value="MFS"/>
</dbReference>
<name>A0A0P9CDT4_9BACL</name>
<evidence type="ECO:0000256" key="2">
    <source>
        <dbReference type="ARBA" id="ARBA00022448"/>
    </source>
</evidence>
<evidence type="ECO:0000256" key="1">
    <source>
        <dbReference type="ARBA" id="ARBA00004651"/>
    </source>
</evidence>
<keyword evidence="5 7" id="KW-1133">Transmembrane helix</keyword>
<feature type="transmembrane region" description="Helical" evidence="7">
    <location>
        <begin position="241"/>
        <end position="259"/>
    </location>
</feature>
<feature type="transmembrane region" description="Helical" evidence="7">
    <location>
        <begin position="279"/>
        <end position="300"/>
    </location>
</feature>
<comment type="caution">
    <text evidence="9">The sequence shown here is derived from an EMBL/GenBank/DDBJ whole genome shotgun (WGS) entry which is preliminary data.</text>
</comment>
<gene>
    <name evidence="9" type="ORF">AN477_10190</name>
</gene>
<reference evidence="9 10" key="1">
    <citation type="submission" date="2015-09" db="EMBL/GenBank/DDBJ databases">
        <title>Draft genome sequence of Alicyclobacillus ferrooxydans DSM 22381.</title>
        <authorList>
            <person name="Hemp J."/>
        </authorList>
    </citation>
    <scope>NUCLEOTIDE SEQUENCE [LARGE SCALE GENOMIC DNA]</scope>
    <source>
        <strain evidence="9 10">TC-34</strain>
    </source>
</reference>
<dbReference type="GO" id="GO:0005886">
    <property type="term" value="C:plasma membrane"/>
    <property type="evidence" value="ECO:0007669"/>
    <property type="project" value="UniProtKB-SubCell"/>
</dbReference>
<evidence type="ECO:0000256" key="4">
    <source>
        <dbReference type="ARBA" id="ARBA00022692"/>
    </source>
</evidence>
<dbReference type="GO" id="GO:0022857">
    <property type="term" value="F:transmembrane transporter activity"/>
    <property type="evidence" value="ECO:0007669"/>
    <property type="project" value="InterPro"/>
</dbReference>
<dbReference type="Gene3D" id="1.20.1250.20">
    <property type="entry name" value="MFS general substrate transporter like domains"/>
    <property type="match status" value="2"/>
</dbReference>
<evidence type="ECO:0000313" key="9">
    <source>
        <dbReference type="EMBL" id="KPV43755.1"/>
    </source>
</evidence>
<evidence type="ECO:0000256" key="5">
    <source>
        <dbReference type="ARBA" id="ARBA00022989"/>
    </source>
</evidence>
<feature type="transmembrane region" description="Helical" evidence="7">
    <location>
        <begin position="9"/>
        <end position="32"/>
    </location>
</feature>
<feature type="transmembrane region" description="Helical" evidence="7">
    <location>
        <begin position="307"/>
        <end position="327"/>
    </location>
</feature>
<dbReference type="PANTHER" id="PTHR23513">
    <property type="entry name" value="INTEGRAL MEMBRANE EFFLUX PROTEIN-RELATED"/>
    <property type="match status" value="1"/>
</dbReference>
<keyword evidence="10" id="KW-1185">Reference proteome</keyword>
<keyword evidence="3" id="KW-1003">Cell membrane</keyword>
<feature type="transmembrane region" description="Helical" evidence="7">
    <location>
        <begin position="367"/>
        <end position="390"/>
    </location>
</feature>
<evidence type="ECO:0000256" key="7">
    <source>
        <dbReference type="SAM" id="Phobius"/>
    </source>
</evidence>
<dbReference type="PANTHER" id="PTHR23513:SF6">
    <property type="entry name" value="MAJOR FACILITATOR SUPERFAMILY ASSOCIATED DOMAIN-CONTAINING PROTEIN"/>
    <property type="match status" value="1"/>
</dbReference>
<dbReference type="RefSeq" id="WP_054969054.1">
    <property type="nucleotide sequence ID" value="NZ_LJCO01000045.1"/>
</dbReference>
<keyword evidence="4 7" id="KW-0812">Transmembrane</keyword>
<feature type="domain" description="Major facilitator superfamily (MFS) profile" evidence="8">
    <location>
        <begin position="241"/>
        <end position="435"/>
    </location>
</feature>
<proteinExistence type="predicted"/>
<dbReference type="PROSITE" id="PS50850">
    <property type="entry name" value="MFS"/>
    <property type="match status" value="1"/>
</dbReference>
<dbReference type="STRING" id="471514.AN477_10190"/>
<evidence type="ECO:0000256" key="6">
    <source>
        <dbReference type="ARBA" id="ARBA00023136"/>
    </source>
</evidence>
<feature type="transmembrane region" description="Helical" evidence="7">
    <location>
        <begin position="44"/>
        <end position="65"/>
    </location>
</feature>